<dbReference type="Proteomes" id="UP000003748">
    <property type="component" value="Unassembled WGS sequence"/>
</dbReference>
<dbReference type="HOGENOM" id="CLU_168178_1_0_0"/>
<accession>D4CT41</accession>
<dbReference type="AlphaFoldDB" id="D4CT41"/>
<dbReference type="Gene3D" id="2.40.30.10">
    <property type="entry name" value="Translation factors"/>
    <property type="match status" value="1"/>
</dbReference>
<comment type="caution">
    <text evidence="1">The sequence shown here is derived from an EMBL/GenBank/DDBJ whole genome shotgun (WGS) entry which is preliminary data.</text>
</comment>
<protein>
    <submittedName>
        <fullName evidence="1">Uncharacterized protein</fullName>
    </submittedName>
</protein>
<evidence type="ECO:0000313" key="1">
    <source>
        <dbReference type="EMBL" id="EFE87411.1"/>
    </source>
</evidence>
<dbReference type="RefSeq" id="WP_005971485.1">
    <property type="nucleotide sequence ID" value="NZ_GG665893.1"/>
</dbReference>
<sequence>MSNLDFTLICFVTFFNKKRKTPPNLTNGKYNPHLVIKGNTEYLGVTFIDGEEVVFDKEIIASALPLYDGVDYSGLTEGTKFMIMEGGNIVGEGIVDEVFQHISAKELKKRLLQINKK</sequence>
<dbReference type="eggNOG" id="ENOG50301GC">
    <property type="taxonomic scope" value="Bacteria"/>
</dbReference>
<dbReference type="STRING" id="546275.FUSPEROL_00553"/>
<organism evidence="1 2">
    <name type="scientific">Fusobacterium periodonticum ATCC 33693</name>
    <dbReference type="NCBI Taxonomy" id="546275"/>
    <lineage>
        <taxon>Bacteria</taxon>
        <taxon>Fusobacteriati</taxon>
        <taxon>Fusobacteriota</taxon>
        <taxon>Fusobacteriia</taxon>
        <taxon>Fusobacteriales</taxon>
        <taxon>Fusobacteriaceae</taxon>
        <taxon>Fusobacterium</taxon>
    </lineage>
</organism>
<dbReference type="OrthoDB" id="8611167at2"/>
<proteinExistence type="predicted"/>
<evidence type="ECO:0000313" key="2">
    <source>
        <dbReference type="Proteomes" id="UP000003748"/>
    </source>
</evidence>
<gene>
    <name evidence="1" type="ORF">FUSPEROL_00553</name>
</gene>
<reference evidence="1 2" key="1">
    <citation type="submission" date="2010-02" db="EMBL/GenBank/DDBJ databases">
        <authorList>
            <person name="Weinstock G."/>
            <person name="Sodergren E."/>
            <person name="Clifton S."/>
            <person name="Fulton L."/>
            <person name="Fulton B."/>
            <person name="Courtney L."/>
            <person name="Fronick C."/>
            <person name="Harrison M."/>
            <person name="Strong C."/>
            <person name="Farmer C."/>
            <person name="Delahaunty K."/>
            <person name="Markovic C."/>
            <person name="Hall O."/>
            <person name="Minx P."/>
            <person name="Tomlinson C."/>
            <person name="Mitreva M."/>
            <person name="Nelson J."/>
            <person name="Hou S."/>
            <person name="Wollam A."/>
            <person name="Pepin K.H."/>
            <person name="Johnson M."/>
            <person name="Bhonagiri V."/>
            <person name="Zhang X."/>
            <person name="Suruliraj S."/>
            <person name="Warren W."/>
            <person name="Chinwalla A."/>
            <person name="Mardis E.R."/>
            <person name="Wilson R.K."/>
        </authorList>
    </citation>
    <scope>NUCLEOTIDE SEQUENCE [LARGE SCALE GENOMIC DNA]</scope>
    <source>
        <strain evidence="1 2">ATCC 33693</strain>
    </source>
</reference>
<dbReference type="EMBL" id="ACJY01000037">
    <property type="protein sequence ID" value="EFE87411.1"/>
    <property type="molecule type" value="Genomic_DNA"/>
</dbReference>
<name>D4CT41_9FUSO</name>
<dbReference type="GeneID" id="78418852"/>